<reference evidence="8" key="1">
    <citation type="submission" date="2025-08" db="UniProtKB">
        <authorList>
            <consortium name="RefSeq"/>
        </authorList>
    </citation>
    <scope>IDENTIFICATION</scope>
    <source>
        <tissue evidence="8">Seedling</tissue>
    </source>
</reference>
<dbReference type="InterPro" id="IPR011547">
    <property type="entry name" value="SLC26A/SulP_dom"/>
</dbReference>
<feature type="domain" description="STAS" evidence="6">
    <location>
        <begin position="554"/>
        <end position="663"/>
    </location>
</feature>
<dbReference type="NCBIfam" id="TIGR00815">
    <property type="entry name" value="sulP"/>
    <property type="match status" value="1"/>
</dbReference>
<organism evidence="7 8">
    <name type="scientific">Ziziphus jujuba</name>
    <name type="common">Chinese jujube</name>
    <name type="synonym">Ziziphus sativa</name>
    <dbReference type="NCBI Taxonomy" id="326968"/>
    <lineage>
        <taxon>Eukaryota</taxon>
        <taxon>Viridiplantae</taxon>
        <taxon>Streptophyta</taxon>
        <taxon>Embryophyta</taxon>
        <taxon>Tracheophyta</taxon>
        <taxon>Spermatophyta</taxon>
        <taxon>Magnoliopsida</taxon>
        <taxon>eudicotyledons</taxon>
        <taxon>Gunneridae</taxon>
        <taxon>Pentapetalae</taxon>
        <taxon>rosids</taxon>
        <taxon>fabids</taxon>
        <taxon>Rosales</taxon>
        <taxon>Rhamnaceae</taxon>
        <taxon>Paliureae</taxon>
        <taxon>Ziziphus</taxon>
    </lineage>
</organism>
<keyword evidence="2 5" id="KW-0812">Transmembrane</keyword>
<dbReference type="PROSITE" id="PS01130">
    <property type="entry name" value="SLC26A"/>
    <property type="match status" value="1"/>
</dbReference>
<sequence>MSSVPMETFSVEKNHQQHQMDVEAGDRIERRQWVLDSPDPPPPWKELLCSIRDTVFPPQLIHNKHSSSSSSSSSSLRATAKCLRSFMESLFPILRWGKNYKASKFKSDLMAGLTLASLSIPQSIGYATLAHIDPQYGLYTSVVPPLIYALMGSSRELAIGPVAVVSMLLSSLVQKIVDPVANPVAYRAQILTVTFFAGIFQAVFGCFRLGFLVDFLSHAAIVGFMAGAAIVIGLQQLKGLLGINHFTTQTDLVSVLKSIFQSIHQPWYPLNIVLGCSFLIFLLIARFIGRRNRKLFWLPAIAPLISVVLSTLIVYLTKADKHGVKIVKHIKGGLNPSSVHQLQLTGPHVAQAAKTGLISAIIALTEAIAVGRSFASINGYHLDGNKEMVAMGCMNIVGSLTSCYVATGSFSRTAVNFSSGCQTVVSNIVMAITVLVSLVLFTKLLYFTPMAILASIILSALPGLIDINEAIHIWKVDKLDFLACVGAFFGVLFASVEIGLLVAVTISFAKILLNSIRPGIEALGRLPTTDIFCETNQYPMAVRAPGILVIRMNSGLLCFANANFVRERIMRGVTEEEDNGVEGNAKGRAVKLVVLDLSNVMNIDTSGISALEELLRKLLLRGIELAVANPRWQVIHKLKVAKFVDKIGGDKIFLSVAEAVDGSLASKMSTTHTLTTC</sequence>
<dbReference type="InterPro" id="IPR018045">
    <property type="entry name" value="S04_transporter_CS"/>
</dbReference>
<dbReference type="SUPFAM" id="SSF52091">
    <property type="entry name" value="SpoIIaa-like"/>
    <property type="match status" value="1"/>
</dbReference>
<dbReference type="InterPro" id="IPR001902">
    <property type="entry name" value="SLC26A/SulP_fam"/>
</dbReference>
<evidence type="ECO:0000313" key="8">
    <source>
        <dbReference type="RefSeq" id="XP_048332447.1"/>
    </source>
</evidence>
<evidence type="ECO:0000256" key="3">
    <source>
        <dbReference type="ARBA" id="ARBA00022989"/>
    </source>
</evidence>
<feature type="transmembrane region" description="Helical" evidence="5">
    <location>
        <begin position="419"/>
        <end position="440"/>
    </location>
</feature>
<evidence type="ECO:0000256" key="4">
    <source>
        <dbReference type="ARBA" id="ARBA00023136"/>
    </source>
</evidence>
<dbReference type="RefSeq" id="XP_048332447.1">
    <property type="nucleotide sequence ID" value="XM_048476490.2"/>
</dbReference>
<evidence type="ECO:0000256" key="5">
    <source>
        <dbReference type="SAM" id="Phobius"/>
    </source>
</evidence>
<feature type="transmembrane region" description="Helical" evidence="5">
    <location>
        <begin position="479"/>
        <end position="508"/>
    </location>
</feature>
<feature type="transmembrane region" description="Helical" evidence="5">
    <location>
        <begin position="388"/>
        <end position="407"/>
    </location>
</feature>
<keyword evidence="3 5" id="KW-1133">Transmembrane helix</keyword>
<dbReference type="GeneID" id="107420944"/>
<dbReference type="PANTHER" id="PTHR11814">
    <property type="entry name" value="SULFATE TRANSPORTER"/>
    <property type="match status" value="1"/>
</dbReference>
<dbReference type="InterPro" id="IPR002645">
    <property type="entry name" value="STAS_dom"/>
</dbReference>
<proteinExistence type="predicted"/>
<evidence type="ECO:0000256" key="1">
    <source>
        <dbReference type="ARBA" id="ARBA00004141"/>
    </source>
</evidence>
<name>A0ABM3IP79_ZIZJJ</name>
<accession>A0ABM3IP79</accession>
<feature type="transmembrane region" description="Helical" evidence="5">
    <location>
        <begin position="219"/>
        <end position="237"/>
    </location>
</feature>
<dbReference type="InterPro" id="IPR036513">
    <property type="entry name" value="STAS_dom_sf"/>
</dbReference>
<comment type="subcellular location">
    <subcellularLocation>
        <location evidence="1">Membrane</location>
        <topology evidence="1">Multi-pass membrane protein</topology>
    </subcellularLocation>
</comment>
<dbReference type="Proteomes" id="UP001652623">
    <property type="component" value="Chromosome 5"/>
</dbReference>
<protein>
    <submittedName>
        <fullName evidence="8">Low affinity sulfate transporter 3</fullName>
    </submittedName>
</protein>
<dbReference type="PROSITE" id="PS50801">
    <property type="entry name" value="STAS"/>
    <property type="match status" value="1"/>
</dbReference>
<feature type="transmembrane region" description="Helical" evidence="5">
    <location>
        <begin position="189"/>
        <end position="207"/>
    </location>
</feature>
<feature type="transmembrane region" description="Helical" evidence="5">
    <location>
        <begin position="295"/>
        <end position="316"/>
    </location>
</feature>
<dbReference type="CDD" id="cd07042">
    <property type="entry name" value="STAS_SulP_like_sulfate_transporter"/>
    <property type="match status" value="1"/>
</dbReference>
<dbReference type="Pfam" id="PF01740">
    <property type="entry name" value="STAS"/>
    <property type="match status" value="1"/>
</dbReference>
<evidence type="ECO:0000313" key="7">
    <source>
        <dbReference type="Proteomes" id="UP001652623"/>
    </source>
</evidence>
<gene>
    <name evidence="8" type="primary">LOC107420944</name>
</gene>
<keyword evidence="4 5" id="KW-0472">Membrane</keyword>
<keyword evidence="7" id="KW-1185">Reference proteome</keyword>
<feature type="transmembrane region" description="Helical" evidence="5">
    <location>
        <begin position="446"/>
        <end position="467"/>
    </location>
</feature>
<evidence type="ECO:0000256" key="2">
    <source>
        <dbReference type="ARBA" id="ARBA00022692"/>
    </source>
</evidence>
<dbReference type="Pfam" id="PF00916">
    <property type="entry name" value="Sulfate_transp"/>
    <property type="match status" value="1"/>
</dbReference>
<dbReference type="Gene3D" id="3.30.750.24">
    <property type="entry name" value="STAS domain"/>
    <property type="match status" value="1"/>
</dbReference>
<feature type="transmembrane region" description="Helical" evidence="5">
    <location>
        <begin position="267"/>
        <end position="288"/>
    </location>
</feature>
<evidence type="ECO:0000259" key="6">
    <source>
        <dbReference type="PROSITE" id="PS50801"/>
    </source>
</evidence>